<dbReference type="PATRIC" id="fig|229921.5.peg.1684"/>
<dbReference type="PANTHER" id="PTHR43284">
    <property type="entry name" value="ASPARAGINE SYNTHETASE (GLUTAMINE-HYDROLYZING)"/>
    <property type="match status" value="1"/>
</dbReference>
<evidence type="ECO:0000256" key="2">
    <source>
        <dbReference type="ARBA" id="ARBA00005752"/>
    </source>
</evidence>
<evidence type="ECO:0000256" key="6">
    <source>
        <dbReference type="ARBA" id="ARBA00022888"/>
    </source>
</evidence>
<dbReference type="CDD" id="cd01991">
    <property type="entry name" value="Asn_synthase_B_C"/>
    <property type="match status" value="1"/>
</dbReference>
<evidence type="ECO:0000313" key="12">
    <source>
        <dbReference type="EMBL" id="KPL84862.1"/>
    </source>
</evidence>
<keyword evidence="13" id="KW-1185">Reference proteome</keyword>
<dbReference type="GO" id="GO:0005829">
    <property type="term" value="C:cytosol"/>
    <property type="evidence" value="ECO:0007669"/>
    <property type="project" value="TreeGrafter"/>
</dbReference>
<dbReference type="Gene3D" id="3.40.50.620">
    <property type="entry name" value="HUPs"/>
    <property type="match status" value="1"/>
</dbReference>
<dbReference type="InterPro" id="IPR029055">
    <property type="entry name" value="Ntn_hydrolases_N"/>
</dbReference>
<dbReference type="InterPro" id="IPR001962">
    <property type="entry name" value="Asn_synthase"/>
</dbReference>
<sequence>MCGIFGLYSSQTSVDLKAFERSVSLIRHRGPDDEGYLLAQTRGGPVVHCGGQETDRHMAVQNIRDYEGSYFNLALGFRRLAILDLSPLGHQPMSWADERYWIVFNGEIYNYLELRDELIALGEQFRSSSDTEVLLAAYARWGAGALSKMIGMFAFCIYDREERSLFLARDYFGIKPLLYSFENGRFVFGSELKALLPFLSEKNINPPALHAYLRYGLTDSNEDTLVAGVHHLLPGHWMKVQLDEGFGFQMAPYWQIETRTRSDISFADAAEELRRLFLRNIQIHLRSDVPVGVALSGGVDSSSIIMSMRHWIGERVPIHSISYIDPHPIIGEEKWVDIVAAASGAETHKTRASADDLEQDIDHLMISQDEPFGSTSIYAQHRVFRLAREAGVVVMLDGQGADEMLAGYRPYFSVRAASLFRQWQLLEGFRFLGTIFRRSEESRLRILSRTGSWLIPPQLHQAARSLIGEEFYPDWMNQSWFDQAGVRPKALTNYVQDREALKALLLQAVTQISLPMLLRYEDRNSMAASIESRVPFLTPDLANFVFSLPESYILSKDAETKSVFRQAMRGLVPDVVLDRRDKIGFATPDGEWMLKSQKWVDGVLYGEKAHQIPALQLKTVHQNWEAIKRGERPFGLEVWRWVNLIRWGDLMQISF</sequence>
<dbReference type="EC" id="6.3.5.4" evidence="3"/>
<dbReference type="Proteomes" id="UP000050501">
    <property type="component" value="Unassembled WGS sequence"/>
</dbReference>
<dbReference type="EMBL" id="LGCM01000028">
    <property type="protein sequence ID" value="KPL84862.1"/>
    <property type="molecule type" value="Genomic_DNA"/>
</dbReference>
<evidence type="ECO:0000313" key="13">
    <source>
        <dbReference type="Proteomes" id="UP000050501"/>
    </source>
</evidence>
<feature type="binding site" evidence="10">
    <location>
        <position position="130"/>
    </location>
    <ligand>
        <name>L-glutamine</name>
        <dbReference type="ChEBI" id="CHEBI:58359"/>
    </ligand>
</feature>
<dbReference type="AlphaFoldDB" id="A0A0P6XXD5"/>
<dbReference type="InterPro" id="IPR014729">
    <property type="entry name" value="Rossmann-like_a/b/a_fold"/>
</dbReference>
<evidence type="ECO:0000256" key="9">
    <source>
        <dbReference type="PIRSR" id="PIRSR001589-1"/>
    </source>
</evidence>
<proteinExistence type="inferred from homology"/>
<dbReference type="SUPFAM" id="SSF56235">
    <property type="entry name" value="N-terminal nucleophile aminohydrolases (Ntn hydrolases)"/>
    <property type="match status" value="1"/>
</dbReference>
<dbReference type="Pfam" id="PF13537">
    <property type="entry name" value="GATase_7"/>
    <property type="match status" value="1"/>
</dbReference>
<feature type="domain" description="Glutamine amidotransferase type-2" evidence="11">
    <location>
        <begin position="2"/>
        <end position="243"/>
    </location>
</feature>
<dbReference type="Gene3D" id="3.60.20.10">
    <property type="entry name" value="Glutamine Phosphoribosylpyrophosphate, subunit 1, domain 1"/>
    <property type="match status" value="1"/>
</dbReference>
<dbReference type="GO" id="GO:0004066">
    <property type="term" value="F:asparagine synthase (glutamine-hydrolyzing) activity"/>
    <property type="evidence" value="ECO:0007669"/>
    <property type="project" value="UniProtKB-EC"/>
</dbReference>
<feature type="active site" description="For GATase activity" evidence="9">
    <location>
        <position position="2"/>
    </location>
</feature>
<organism evidence="12 13">
    <name type="scientific">Levilinea saccharolytica</name>
    <dbReference type="NCBI Taxonomy" id="229921"/>
    <lineage>
        <taxon>Bacteria</taxon>
        <taxon>Bacillati</taxon>
        <taxon>Chloroflexota</taxon>
        <taxon>Anaerolineae</taxon>
        <taxon>Anaerolineales</taxon>
        <taxon>Anaerolineaceae</taxon>
        <taxon>Levilinea</taxon>
    </lineage>
</organism>
<evidence type="ECO:0000259" key="11">
    <source>
        <dbReference type="PROSITE" id="PS51278"/>
    </source>
</evidence>
<comment type="catalytic activity">
    <reaction evidence="8">
        <text>L-aspartate + L-glutamine + ATP + H2O = L-asparagine + L-glutamate + AMP + diphosphate + H(+)</text>
        <dbReference type="Rhea" id="RHEA:12228"/>
        <dbReference type="ChEBI" id="CHEBI:15377"/>
        <dbReference type="ChEBI" id="CHEBI:15378"/>
        <dbReference type="ChEBI" id="CHEBI:29985"/>
        <dbReference type="ChEBI" id="CHEBI:29991"/>
        <dbReference type="ChEBI" id="CHEBI:30616"/>
        <dbReference type="ChEBI" id="CHEBI:33019"/>
        <dbReference type="ChEBI" id="CHEBI:58048"/>
        <dbReference type="ChEBI" id="CHEBI:58359"/>
        <dbReference type="ChEBI" id="CHEBI:456215"/>
        <dbReference type="EC" id="6.3.5.4"/>
    </reaction>
</comment>
<gene>
    <name evidence="12" type="ORF">ADN01_07230</name>
</gene>
<evidence type="ECO:0000256" key="4">
    <source>
        <dbReference type="ARBA" id="ARBA00022741"/>
    </source>
</evidence>
<dbReference type="PROSITE" id="PS51278">
    <property type="entry name" value="GATASE_TYPE_2"/>
    <property type="match status" value="1"/>
</dbReference>
<keyword evidence="5 10" id="KW-0067">ATP-binding</keyword>
<dbReference type="SUPFAM" id="SSF52402">
    <property type="entry name" value="Adenine nucleotide alpha hydrolases-like"/>
    <property type="match status" value="1"/>
</dbReference>
<dbReference type="InterPro" id="IPR051786">
    <property type="entry name" value="ASN_synthetase/amidase"/>
</dbReference>
<name>A0A0P6XXD5_9CHLR</name>
<reference evidence="12 13" key="1">
    <citation type="submission" date="2015-07" db="EMBL/GenBank/DDBJ databases">
        <title>Genome sequence of Levilinea saccharolytica DSM 16555.</title>
        <authorList>
            <person name="Hemp J."/>
            <person name="Ward L.M."/>
            <person name="Pace L.A."/>
            <person name="Fischer W.W."/>
        </authorList>
    </citation>
    <scope>NUCLEOTIDE SEQUENCE [LARGE SCALE GENOMIC DNA]</scope>
    <source>
        <strain evidence="12 13">KIBI-1</strain>
    </source>
</reference>
<evidence type="ECO:0000256" key="3">
    <source>
        <dbReference type="ARBA" id="ARBA00012737"/>
    </source>
</evidence>
<dbReference type="CDD" id="cd00712">
    <property type="entry name" value="AsnB"/>
    <property type="match status" value="1"/>
</dbReference>
<dbReference type="PANTHER" id="PTHR43284:SF1">
    <property type="entry name" value="ASPARAGINE SYNTHETASE"/>
    <property type="match status" value="1"/>
</dbReference>
<keyword evidence="7 9" id="KW-0315">Glutamine amidotransferase</keyword>
<dbReference type="InterPro" id="IPR017932">
    <property type="entry name" value="GATase_2_dom"/>
</dbReference>
<keyword evidence="6 9" id="KW-0061">Asparagine biosynthesis</keyword>
<evidence type="ECO:0000256" key="5">
    <source>
        <dbReference type="ARBA" id="ARBA00022840"/>
    </source>
</evidence>
<accession>A0A0P6XXD5</accession>
<keyword evidence="9" id="KW-0028">Amino-acid biosynthesis</keyword>
<keyword evidence="4 10" id="KW-0547">Nucleotide-binding</keyword>
<dbReference type="RefSeq" id="WP_062418744.1">
    <property type="nucleotide sequence ID" value="NZ_DF967974.1"/>
</dbReference>
<protein>
    <recommendedName>
        <fullName evidence="3">asparagine synthase (glutamine-hydrolyzing)</fullName>
        <ecNumber evidence="3">6.3.5.4</ecNumber>
    </recommendedName>
</protein>
<dbReference type="STRING" id="229921.ADN01_07230"/>
<dbReference type="InterPro" id="IPR033738">
    <property type="entry name" value="AsnB_N"/>
</dbReference>
<dbReference type="OrthoDB" id="9763290at2"/>
<dbReference type="NCBIfam" id="TIGR01536">
    <property type="entry name" value="asn_synth_AEB"/>
    <property type="match status" value="1"/>
</dbReference>
<evidence type="ECO:0000256" key="8">
    <source>
        <dbReference type="ARBA" id="ARBA00048741"/>
    </source>
</evidence>
<dbReference type="InterPro" id="IPR006426">
    <property type="entry name" value="Asn_synth_AEB"/>
</dbReference>
<dbReference type="PIRSF" id="PIRSF001589">
    <property type="entry name" value="Asn_synthetase_glu-h"/>
    <property type="match status" value="1"/>
</dbReference>
<evidence type="ECO:0000256" key="1">
    <source>
        <dbReference type="ARBA" id="ARBA00005187"/>
    </source>
</evidence>
<dbReference type="Pfam" id="PF00733">
    <property type="entry name" value="Asn_synthase"/>
    <property type="match status" value="1"/>
</dbReference>
<comment type="pathway">
    <text evidence="1">Amino-acid biosynthesis; L-asparagine biosynthesis; L-asparagine from L-aspartate (L-Gln route): step 1/1.</text>
</comment>
<evidence type="ECO:0000256" key="7">
    <source>
        <dbReference type="ARBA" id="ARBA00022962"/>
    </source>
</evidence>
<comment type="similarity">
    <text evidence="2">Belongs to the asparagine synthetase family.</text>
</comment>
<dbReference type="GO" id="GO:0005524">
    <property type="term" value="F:ATP binding"/>
    <property type="evidence" value="ECO:0007669"/>
    <property type="project" value="UniProtKB-KW"/>
</dbReference>
<dbReference type="GO" id="GO:0006529">
    <property type="term" value="P:asparagine biosynthetic process"/>
    <property type="evidence" value="ECO:0007669"/>
    <property type="project" value="UniProtKB-KW"/>
</dbReference>
<comment type="caution">
    <text evidence="12">The sequence shown here is derived from an EMBL/GenBank/DDBJ whole genome shotgun (WGS) entry which is preliminary data.</text>
</comment>
<evidence type="ECO:0000256" key="10">
    <source>
        <dbReference type="PIRSR" id="PIRSR001589-2"/>
    </source>
</evidence>